<accession>A0ABV2X722</accession>
<name>A0ABV2X722_9NOCA</name>
<proteinExistence type="predicted"/>
<protein>
    <submittedName>
        <fullName evidence="1">Uncharacterized protein</fullName>
    </submittedName>
</protein>
<comment type="caution">
    <text evidence="1">The sequence shown here is derived from an EMBL/GenBank/DDBJ whole genome shotgun (WGS) entry which is preliminary data.</text>
</comment>
<dbReference type="RefSeq" id="WP_357808470.1">
    <property type="nucleotide sequence ID" value="NZ_JBEYBM010000022.1"/>
</dbReference>
<gene>
    <name evidence="1" type="ORF">ABZ507_07680</name>
</gene>
<dbReference type="EMBL" id="JBEYBR010000013">
    <property type="protein sequence ID" value="MEU2121701.1"/>
    <property type="molecule type" value="Genomic_DNA"/>
</dbReference>
<dbReference type="Proteomes" id="UP001550535">
    <property type="component" value="Unassembled WGS sequence"/>
</dbReference>
<organism evidence="1 2">
    <name type="scientific">Nocardia niwae</name>
    <dbReference type="NCBI Taxonomy" id="626084"/>
    <lineage>
        <taxon>Bacteria</taxon>
        <taxon>Bacillati</taxon>
        <taxon>Actinomycetota</taxon>
        <taxon>Actinomycetes</taxon>
        <taxon>Mycobacteriales</taxon>
        <taxon>Nocardiaceae</taxon>
        <taxon>Nocardia</taxon>
    </lineage>
</organism>
<evidence type="ECO:0000313" key="1">
    <source>
        <dbReference type="EMBL" id="MEU2121701.1"/>
    </source>
</evidence>
<sequence length="103" mass="11007">MPTDSKEQLVAEMNGWTTPSSDIADLRADITVEVDNRVRTALGPDADPAAVRVLRDLYAAALIDAGLGYTASLPGTANAGFFVLRLLRRRPPTTVGGEAVRRN</sequence>
<keyword evidence="2" id="KW-1185">Reference proteome</keyword>
<evidence type="ECO:0000313" key="2">
    <source>
        <dbReference type="Proteomes" id="UP001550535"/>
    </source>
</evidence>
<reference evidence="1 2" key="1">
    <citation type="submission" date="2024-06" db="EMBL/GenBank/DDBJ databases">
        <title>The Natural Products Discovery Center: Release of the First 8490 Sequenced Strains for Exploring Actinobacteria Biosynthetic Diversity.</title>
        <authorList>
            <person name="Kalkreuter E."/>
            <person name="Kautsar S.A."/>
            <person name="Yang D."/>
            <person name="Bader C.D."/>
            <person name="Teijaro C.N."/>
            <person name="Fluegel L."/>
            <person name="Davis C.M."/>
            <person name="Simpson J.R."/>
            <person name="Lauterbach L."/>
            <person name="Steele A.D."/>
            <person name="Gui C."/>
            <person name="Meng S."/>
            <person name="Li G."/>
            <person name="Viehrig K."/>
            <person name="Ye F."/>
            <person name="Su P."/>
            <person name="Kiefer A.F."/>
            <person name="Nichols A."/>
            <person name="Cepeda A.J."/>
            <person name="Yan W."/>
            <person name="Fan B."/>
            <person name="Jiang Y."/>
            <person name="Adhikari A."/>
            <person name="Zheng C.-J."/>
            <person name="Schuster L."/>
            <person name="Cowan T.M."/>
            <person name="Smanski M.J."/>
            <person name="Chevrette M.G."/>
            <person name="De Carvalho L.P.S."/>
            <person name="Shen B."/>
        </authorList>
    </citation>
    <scope>NUCLEOTIDE SEQUENCE [LARGE SCALE GENOMIC DNA]</scope>
    <source>
        <strain evidence="1 2">NPDC019434</strain>
    </source>
</reference>